<keyword evidence="2" id="KW-1185">Reference proteome</keyword>
<comment type="caution">
    <text evidence="1">The sequence shown here is derived from an EMBL/GenBank/DDBJ whole genome shotgun (WGS) entry which is preliminary data.</text>
</comment>
<gene>
    <name evidence="1" type="ORF">GF068_33300</name>
</gene>
<proteinExistence type="predicted"/>
<dbReference type="RefSeq" id="WP_153823563.1">
    <property type="nucleotide sequence ID" value="NZ_WJIE01000013.1"/>
</dbReference>
<name>A0A6N7Q393_9BACT</name>
<dbReference type="AlphaFoldDB" id="A0A6N7Q393"/>
<protein>
    <submittedName>
        <fullName evidence="1">DUF1015 family protein</fullName>
    </submittedName>
</protein>
<reference evidence="1 2" key="1">
    <citation type="submission" date="2019-10" db="EMBL/GenBank/DDBJ databases">
        <title>A soil myxobacterium in the family Polyangiaceae.</title>
        <authorList>
            <person name="Li Y."/>
            <person name="Wang J."/>
        </authorList>
    </citation>
    <scope>NUCLEOTIDE SEQUENCE [LARGE SCALE GENOMIC DNA]</scope>
    <source>
        <strain evidence="1 2">DSM 14734</strain>
    </source>
</reference>
<evidence type="ECO:0000313" key="2">
    <source>
        <dbReference type="Proteomes" id="UP000440224"/>
    </source>
</evidence>
<dbReference type="Proteomes" id="UP000440224">
    <property type="component" value="Unassembled WGS sequence"/>
</dbReference>
<evidence type="ECO:0000313" key="1">
    <source>
        <dbReference type="EMBL" id="MRG96764.1"/>
    </source>
</evidence>
<organism evidence="1 2">
    <name type="scientific">Polyangium spumosum</name>
    <dbReference type="NCBI Taxonomy" id="889282"/>
    <lineage>
        <taxon>Bacteria</taxon>
        <taxon>Pseudomonadati</taxon>
        <taxon>Myxococcota</taxon>
        <taxon>Polyangia</taxon>
        <taxon>Polyangiales</taxon>
        <taxon>Polyangiaceae</taxon>
        <taxon>Polyangium</taxon>
    </lineage>
</organism>
<accession>A0A6N7Q393</accession>
<dbReference type="EMBL" id="WJIE01000013">
    <property type="protein sequence ID" value="MRG96764.1"/>
    <property type="molecule type" value="Genomic_DNA"/>
</dbReference>
<dbReference type="InterPro" id="IPR008323">
    <property type="entry name" value="UCP033563"/>
</dbReference>
<dbReference type="PANTHER" id="PTHR36454">
    <property type="entry name" value="LMO2823 PROTEIN"/>
    <property type="match status" value="1"/>
</dbReference>
<sequence>MATVRPFRAFRPAPSLAAVVASPPYDVISTAEARKLAEGNPASFLHVSRPEIDLPEGTDEHDDAVYATGAKNLAKLIADGALSQDPEPHLYLYAQTMGEHRQIGVVGCAAVSEYLAGTIKKHEKTRADKEDDRTRHIDELAAHDEPVFLTYRNDGAIDALVRASTEAPPIYDFTTKDGVGHRFWVLGRDATRALEERFEGVPCLYVADGHHRSAAAARVHQKSRGDGREHDVFLAVVFPHDQMKIMPYNRVVRDLEGRTPDQILARLSQVMRVEPCPDGLAATPPAPRTFGAYLAGRWYLLRAPALDPERARDPVASLDCSIVQDLLLGPIFDVTDPRRDKHVDFVGGIRGFGELERRVDAGAFTLGLHLYPTQIEELFAVSDAGLLMPPKSTWFEPKLRSGLFVHAF</sequence>
<dbReference type="PANTHER" id="PTHR36454:SF1">
    <property type="entry name" value="DUF1015 DOMAIN-CONTAINING PROTEIN"/>
    <property type="match status" value="1"/>
</dbReference>
<dbReference type="OrthoDB" id="9781616at2"/>
<dbReference type="Pfam" id="PF06245">
    <property type="entry name" value="DUF1015"/>
    <property type="match status" value="1"/>
</dbReference>
<dbReference type="PIRSF" id="PIRSF033563">
    <property type="entry name" value="UCP033563"/>
    <property type="match status" value="1"/>
</dbReference>